<keyword evidence="2" id="KW-1185">Reference proteome</keyword>
<dbReference type="Proteomes" id="UP000186817">
    <property type="component" value="Unassembled WGS sequence"/>
</dbReference>
<protein>
    <submittedName>
        <fullName evidence="1">Uncharacterized protein</fullName>
    </submittedName>
</protein>
<dbReference type="AlphaFoldDB" id="A0A1Q9E8J2"/>
<evidence type="ECO:0000313" key="2">
    <source>
        <dbReference type="Proteomes" id="UP000186817"/>
    </source>
</evidence>
<organism evidence="1 2">
    <name type="scientific">Symbiodinium microadriaticum</name>
    <name type="common">Dinoflagellate</name>
    <name type="synonym">Zooxanthella microadriatica</name>
    <dbReference type="NCBI Taxonomy" id="2951"/>
    <lineage>
        <taxon>Eukaryota</taxon>
        <taxon>Sar</taxon>
        <taxon>Alveolata</taxon>
        <taxon>Dinophyceae</taxon>
        <taxon>Suessiales</taxon>
        <taxon>Symbiodiniaceae</taxon>
        <taxon>Symbiodinium</taxon>
    </lineage>
</organism>
<reference evidence="1 2" key="1">
    <citation type="submission" date="2016-02" db="EMBL/GenBank/DDBJ databases">
        <title>Genome analysis of coral dinoflagellate symbionts highlights evolutionary adaptations to a symbiotic lifestyle.</title>
        <authorList>
            <person name="Aranda M."/>
            <person name="Li Y."/>
            <person name="Liew Y.J."/>
            <person name="Baumgarten S."/>
            <person name="Simakov O."/>
            <person name="Wilson M."/>
            <person name="Piel J."/>
            <person name="Ashoor H."/>
            <person name="Bougouffa S."/>
            <person name="Bajic V.B."/>
            <person name="Ryu T."/>
            <person name="Ravasi T."/>
            <person name="Bayer T."/>
            <person name="Micklem G."/>
            <person name="Kim H."/>
            <person name="Bhak J."/>
            <person name="Lajeunesse T.C."/>
            <person name="Voolstra C.R."/>
        </authorList>
    </citation>
    <scope>NUCLEOTIDE SEQUENCE [LARGE SCALE GENOMIC DNA]</scope>
    <source>
        <strain evidence="1 2">CCMP2467</strain>
    </source>
</reference>
<sequence>MQRTAFYSGDVTVPCSGLQCAQMKLDTLFFLQVSMICFASQPPVNGLSIPRMQQKGLAEKLARLYLPTNITGEEETWVRQLRILSYLGPNDERFQRWVAMTKDGASAMVLPLPADEYLATVQREVKNCRAPMNSFAQLFSWPWPVFEALDWLQTPAEVRVRILPSPLHRRFFFFQGLPEAAGFVGDNVRARQQPHCSYVFQAQNNGTAHTRDAKSQTSASDEAAYSIFLKPVVSLPGHGEDVAGASRGQCWAYEPGAELSRNVVTLWLWKVVGKGGGGSRANEVWVRLAAASAQLNDLKQAMQVQHGRIAETGQMSLDSLLGQAQGVVLAMREVAPEAFSTSPEVAFAIVFAFLHCCANGKHVLRGVRHHMLEHCAGVRSKEETVFDAHKARVDKAVEHQIEKNFSMASSLTPHCVPFIVPLLLTRQDTKVFLLQAFLAYVVQSCQNLKLITMSARRIRLFAQLFYFNWMLYGWERRFADGPEASMMLSAMTFCRIFLVVLQIESSLHIPGQTAITASLVLSKLHACGCTSSVAFLALSEGFTLVMVIGLSIILESSLRGHFAAQLRSTDAEAMVSGFRRMLRGICDGEVLLDGSLCIKGHNTCLQRIMSRPVDANTHFPDLLVDSKEEHRRLHDFIKTSSNVGEDTAGTPPCLRVSLQGSAQVSVGVDLFHVPLANLYGSESTYHLLAMRQDTEPEPIPDARPSDIPRQLIRHTSPSALKTSQRAPLGASSVASSSAASVASSASEGAQPGLVRALPQLTELMMLVDTTSRRQAVQQVHLNYLPTCTDDPGMPSLRNFIRPTDWDSVRSKVKRYAASAAENPAAAEPLMFRKAVWFRISIETSARSRPFRKERSTLNLEPRYIMARKATISVNGLARSRSSRPLPKLWFHLGDLVEANRPAPSVAMSGISELEEC</sequence>
<name>A0A1Q9E8J2_SYMMI</name>
<comment type="caution">
    <text evidence="1">The sequence shown here is derived from an EMBL/GenBank/DDBJ whole genome shotgun (WGS) entry which is preliminary data.</text>
</comment>
<accession>A0A1Q9E8J2</accession>
<dbReference type="OrthoDB" id="438567at2759"/>
<proteinExistence type="predicted"/>
<gene>
    <name evidence="1" type="ORF">AK812_SmicGene13276</name>
</gene>
<dbReference type="EMBL" id="LSRX01000228">
    <property type="protein sequence ID" value="OLQ03733.1"/>
    <property type="molecule type" value="Genomic_DNA"/>
</dbReference>
<evidence type="ECO:0000313" key="1">
    <source>
        <dbReference type="EMBL" id="OLQ03733.1"/>
    </source>
</evidence>